<dbReference type="InterPro" id="IPR024932">
    <property type="entry name" value="ApbE"/>
</dbReference>
<dbReference type="EC" id="2.7.1.180" evidence="3 12"/>
<protein>
    <recommendedName>
        <fullName evidence="4 12">FAD:protein FMN transferase</fullName>
        <ecNumber evidence="3 12">2.7.1.180</ecNumber>
    </recommendedName>
    <alternativeName>
        <fullName evidence="10 12">Flavin transferase</fullName>
    </alternativeName>
</protein>
<dbReference type="Proteomes" id="UP001467690">
    <property type="component" value="Unassembled WGS sequence"/>
</dbReference>
<dbReference type="Gene3D" id="3.10.520.10">
    <property type="entry name" value="ApbE-like domains"/>
    <property type="match status" value="1"/>
</dbReference>
<comment type="similarity">
    <text evidence="2 12">Belongs to the ApbE family.</text>
</comment>
<dbReference type="SUPFAM" id="SSF143631">
    <property type="entry name" value="ApbE-like"/>
    <property type="match status" value="1"/>
</dbReference>
<keyword evidence="9 12" id="KW-0460">Magnesium</keyword>
<gene>
    <name evidence="13" type="ORF">ABS311_08655</name>
</gene>
<evidence type="ECO:0000256" key="2">
    <source>
        <dbReference type="ARBA" id="ARBA00008282"/>
    </source>
</evidence>
<keyword evidence="6 12" id="KW-0808">Transferase</keyword>
<evidence type="ECO:0000256" key="3">
    <source>
        <dbReference type="ARBA" id="ARBA00011955"/>
    </source>
</evidence>
<evidence type="ECO:0000313" key="14">
    <source>
        <dbReference type="Proteomes" id="UP001467690"/>
    </source>
</evidence>
<reference evidence="13 14" key="1">
    <citation type="submission" date="2024-06" db="EMBL/GenBank/DDBJ databases">
        <authorList>
            <person name="Chen R.Y."/>
        </authorList>
    </citation>
    <scope>NUCLEOTIDE SEQUENCE [LARGE SCALE GENOMIC DNA]</scope>
    <source>
        <strain evidence="13 14">D2</strain>
    </source>
</reference>
<proteinExistence type="inferred from homology"/>
<evidence type="ECO:0000256" key="8">
    <source>
        <dbReference type="ARBA" id="ARBA00022827"/>
    </source>
</evidence>
<dbReference type="InterPro" id="IPR003374">
    <property type="entry name" value="ApbE-like_sf"/>
</dbReference>
<evidence type="ECO:0000256" key="4">
    <source>
        <dbReference type="ARBA" id="ARBA00016337"/>
    </source>
</evidence>
<keyword evidence="8 12" id="KW-0274">FAD</keyword>
<dbReference type="PIRSF" id="PIRSF006268">
    <property type="entry name" value="ApbE"/>
    <property type="match status" value="1"/>
</dbReference>
<dbReference type="PANTHER" id="PTHR30040">
    <property type="entry name" value="THIAMINE BIOSYNTHESIS LIPOPROTEIN APBE"/>
    <property type="match status" value="1"/>
</dbReference>
<evidence type="ECO:0000313" key="13">
    <source>
        <dbReference type="EMBL" id="MER2491953.1"/>
    </source>
</evidence>
<evidence type="ECO:0000256" key="10">
    <source>
        <dbReference type="ARBA" id="ARBA00031306"/>
    </source>
</evidence>
<evidence type="ECO:0000256" key="12">
    <source>
        <dbReference type="PIRNR" id="PIRNR006268"/>
    </source>
</evidence>
<dbReference type="GO" id="GO:0016740">
    <property type="term" value="F:transferase activity"/>
    <property type="evidence" value="ECO:0007669"/>
    <property type="project" value="UniProtKB-KW"/>
</dbReference>
<evidence type="ECO:0000256" key="1">
    <source>
        <dbReference type="ARBA" id="ARBA00001946"/>
    </source>
</evidence>
<comment type="caution">
    <text evidence="13">The sequence shown here is derived from an EMBL/GenBank/DDBJ whole genome shotgun (WGS) entry which is preliminary data.</text>
</comment>
<evidence type="ECO:0000256" key="6">
    <source>
        <dbReference type="ARBA" id="ARBA00022679"/>
    </source>
</evidence>
<dbReference type="PANTHER" id="PTHR30040:SF2">
    <property type="entry name" value="FAD:PROTEIN FMN TRANSFERASE"/>
    <property type="match status" value="1"/>
</dbReference>
<dbReference type="EMBL" id="JBELOE010000170">
    <property type="protein sequence ID" value="MER2491953.1"/>
    <property type="molecule type" value="Genomic_DNA"/>
</dbReference>
<keyword evidence="7 12" id="KW-0479">Metal-binding</keyword>
<evidence type="ECO:0000256" key="9">
    <source>
        <dbReference type="ARBA" id="ARBA00022842"/>
    </source>
</evidence>
<comment type="cofactor">
    <cofactor evidence="1">
        <name>Mg(2+)</name>
        <dbReference type="ChEBI" id="CHEBI:18420"/>
    </cofactor>
</comment>
<name>A0ABV1RGA3_9ALTE</name>
<keyword evidence="14" id="KW-1185">Reference proteome</keyword>
<comment type="catalytic activity">
    <reaction evidence="11 12">
        <text>L-threonyl-[protein] + FAD = FMN-L-threonyl-[protein] + AMP + H(+)</text>
        <dbReference type="Rhea" id="RHEA:36847"/>
        <dbReference type="Rhea" id="RHEA-COMP:11060"/>
        <dbReference type="Rhea" id="RHEA-COMP:11061"/>
        <dbReference type="ChEBI" id="CHEBI:15378"/>
        <dbReference type="ChEBI" id="CHEBI:30013"/>
        <dbReference type="ChEBI" id="CHEBI:57692"/>
        <dbReference type="ChEBI" id="CHEBI:74257"/>
        <dbReference type="ChEBI" id="CHEBI:456215"/>
        <dbReference type="EC" id="2.7.1.180"/>
    </reaction>
</comment>
<accession>A0ABV1RGA3</accession>
<sequence>MRPDYKIHFYNEHACIRFKAMAGQCEVLVDSLEPATVEQIAALAYHQALRVDNKFSRYRNDNICHQINTARGESTPIDEETYRLLSFADQCYQSSKGLFDLTSGILRRAWPFDGNNRQPNQQQIDALLCLIGWEKVLFDNKQVTLPAGMEIDLGAIAKEYAVGLVAQACTQLAPRASVLVNFSGDIQVSKARRDGLHWKVNLDLPEHYDEQHSLLEIKQGAMATCSQYHREAVVNGKRFGHILNPSTGWPVDGAPASVTVFAKNCVQAGSLATLGMLQGDNAEAYLQSRQVEYKIVR</sequence>
<dbReference type="RefSeq" id="WP_143870714.1">
    <property type="nucleotide sequence ID" value="NZ_CP041660.1"/>
</dbReference>
<evidence type="ECO:0000256" key="5">
    <source>
        <dbReference type="ARBA" id="ARBA00022630"/>
    </source>
</evidence>
<dbReference type="Pfam" id="PF02424">
    <property type="entry name" value="ApbE"/>
    <property type="match status" value="1"/>
</dbReference>
<keyword evidence="5 12" id="KW-0285">Flavoprotein</keyword>
<evidence type="ECO:0000256" key="11">
    <source>
        <dbReference type="ARBA" id="ARBA00048540"/>
    </source>
</evidence>
<evidence type="ECO:0000256" key="7">
    <source>
        <dbReference type="ARBA" id="ARBA00022723"/>
    </source>
</evidence>
<organism evidence="13 14">
    <name type="scientific">Catenovulum sediminis</name>
    <dbReference type="NCBI Taxonomy" id="1740262"/>
    <lineage>
        <taxon>Bacteria</taxon>
        <taxon>Pseudomonadati</taxon>
        <taxon>Pseudomonadota</taxon>
        <taxon>Gammaproteobacteria</taxon>
        <taxon>Alteromonadales</taxon>
        <taxon>Alteromonadaceae</taxon>
        <taxon>Catenovulum</taxon>
    </lineage>
</organism>